<keyword evidence="10 12" id="KW-0472">Membrane</keyword>
<accession>A0AAF0INW9</accession>
<dbReference type="Pfam" id="PF05365">
    <property type="entry name" value="UCR_UQCRX_QCR9"/>
    <property type="match status" value="1"/>
</dbReference>
<dbReference type="EMBL" id="CP119952">
    <property type="protein sequence ID" value="WFC95402.1"/>
    <property type="molecule type" value="Genomic_DNA"/>
</dbReference>
<evidence type="ECO:0000256" key="8">
    <source>
        <dbReference type="ARBA" id="ARBA00022989"/>
    </source>
</evidence>
<evidence type="ECO:0000256" key="12">
    <source>
        <dbReference type="RuleBase" id="RU368056"/>
    </source>
</evidence>
<gene>
    <name evidence="13" type="primary">QCR9</name>
    <name evidence="13" type="ORF">MBRA1_002050</name>
</gene>
<dbReference type="AlphaFoldDB" id="A0AAF0INW9"/>
<keyword evidence="7 12" id="KW-0249">Electron transport</keyword>
<dbReference type="InterPro" id="IPR036656">
    <property type="entry name" value="QCR9_sf"/>
</dbReference>
<dbReference type="SUPFAM" id="SSF81514">
    <property type="entry name" value="Subunit X (non-heme 7 kDa protein) of cytochrome bc1 complex (Ubiquinol-cytochrome c reductase)"/>
    <property type="match status" value="1"/>
</dbReference>
<dbReference type="GO" id="GO:0045275">
    <property type="term" value="C:respiratory chain complex III"/>
    <property type="evidence" value="ECO:0007669"/>
    <property type="project" value="UniProtKB-UniRule"/>
</dbReference>
<evidence type="ECO:0000313" key="13">
    <source>
        <dbReference type="EMBL" id="WFC95402.1"/>
    </source>
</evidence>
<evidence type="ECO:0000256" key="1">
    <source>
        <dbReference type="ARBA" id="ARBA00004434"/>
    </source>
</evidence>
<evidence type="ECO:0000256" key="7">
    <source>
        <dbReference type="ARBA" id="ARBA00022982"/>
    </source>
</evidence>
<evidence type="ECO:0000256" key="10">
    <source>
        <dbReference type="ARBA" id="ARBA00023136"/>
    </source>
</evidence>
<protein>
    <recommendedName>
        <fullName evidence="11 12">Complex III subunit 9</fullName>
    </recommendedName>
</protein>
<evidence type="ECO:0000313" key="14">
    <source>
        <dbReference type="Proteomes" id="UP001216638"/>
    </source>
</evidence>
<organism evidence="13 14">
    <name type="scientific">Malassezia brasiliensis</name>
    <dbReference type="NCBI Taxonomy" id="1821822"/>
    <lineage>
        <taxon>Eukaryota</taxon>
        <taxon>Fungi</taxon>
        <taxon>Dikarya</taxon>
        <taxon>Basidiomycota</taxon>
        <taxon>Ustilaginomycotina</taxon>
        <taxon>Malasseziomycetes</taxon>
        <taxon>Malasseziales</taxon>
        <taxon>Malasseziaceae</taxon>
        <taxon>Malassezia</taxon>
    </lineage>
</organism>
<evidence type="ECO:0000256" key="4">
    <source>
        <dbReference type="ARBA" id="ARBA00022660"/>
    </source>
</evidence>
<dbReference type="FunFam" id="1.20.5.260:FF:000001">
    <property type="entry name" value="Cytochrome b-c1 complex subunit 9"/>
    <property type="match status" value="1"/>
</dbReference>
<keyword evidence="4 12" id="KW-0679">Respiratory chain</keyword>
<dbReference type="PANTHER" id="PTHR12980:SF0">
    <property type="entry name" value="CYTOCHROME B-C1 COMPLEX SUBUNIT 9"/>
    <property type="match status" value="1"/>
</dbReference>
<keyword evidence="3 12" id="KW-0813">Transport</keyword>
<comment type="similarity">
    <text evidence="2 12">Belongs to the UQCR10/QCR9 family.</text>
</comment>
<proteinExistence type="inferred from homology"/>
<sequence length="68" mass="7719">MSLANTLYNTFVLRNSVYVGTIFTGAFLFGIGFDTATQIWWDRHNKGKQWADIRDKCIKLADGGDDDE</sequence>
<evidence type="ECO:0000256" key="3">
    <source>
        <dbReference type="ARBA" id="ARBA00022448"/>
    </source>
</evidence>
<dbReference type="GO" id="GO:0006122">
    <property type="term" value="P:mitochondrial electron transport, ubiquinol to cytochrome c"/>
    <property type="evidence" value="ECO:0007669"/>
    <property type="project" value="UniProtKB-UniRule"/>
</dbReference>
<dbReference type="PANTHER" id="PTHR12980">
    <property type="entry name" value="UBIQUINOL-CYTOCHROME C REDUCTASE COMPLEX, SUBUNIT X"/>
    <property type="match status" value="1"/>
</dbReference>
<evidence type="ECO:0000256" key="6">
    <source>
        <dbReference type="ARBA" id="ARBA00022792"/>
    </source>
</evidence>
<dbReference type="Proteomes" id="UP001216638">
    <property type="component" value="Chromosome 2"/>
</dbReference>
<name>A0AAF0INW9_9BASI</name>
<evidence type="ECO:0000256" key="11">
    <source>
        <dbReference type="ARBA" id="ARBA00044247"/>
    </source>
</evidence>
<keyword evidence="6 12" id="KW-0999">Mitochondrion inner membrane</keyword>
<keyword evidence="14" id="KW-1185">Reference proteome</keyword>
<dbReference type="InterPro" id="IPR008027">
    <property type="entry name" value="QCR9"/>
</dbReference>
<evidence type="ECO:0000256" key="5">
    <source>
        <dbReference type="ARBA" id="ARBA00022692"/>
    </source>
</evidence>
<reference evidence="13" key="1">
    <citation type="submission" date="2023-03" db="EMBL/GenBank/DDBJ databases">
        <title>Mating type loci evolution in Malassezia.</title>
        <authorList>
            <person name="Coelho M.A."/>
        </authorList>
    </citation>
    <scope>NUCLEOTIDE SEQUENCE</scope>
    <source>
        <strain evidence="13">CBS 14135</strain>
    </source>
</reference>
<evidence type="ECO:0000256" key="2">
    <source>
        <dbReference type="ARBA" id="ARBA00007856"/>
    </source>
</evidence>
<comment type="subcellular location">
    <subcellularLocation>
        <location evidence="1 12">Mitochondrion inner membrane</location>
        <topology evidence="1 12">Single-pass membrane protein</topology>
    </subcellularLocation>
</comment>
<keyword evidence="9 12" id="KW-0496">Mitochondrion</keyword>
<dbReference type="GO" id="GO:0005743">
    <property type="term" value="C:mitochondrial inner membrane"/>
    <property type="evidence" value="ECO:0007669"/>
    <property type="project" value="UniProtKB-SubCell"/>
</dbReference>
<comment type="function">
    <text evidence="12">Component of the ubiquinol-cytochrome c oxidoreductase, a multisubunit transmembrane complex that is part of the mitochondrial electron transport chain which drives oxidative phosphorylation. The complex plays an important role in the uptake of multiple carbon sources present in different host niches.</text>
</comment>
<feature type="transmembrane region" description="Helical" evidence="12">
    <location>
        <begin position="17"/>
        <end position="41"/>
    </location>
</feature>
<comment type="subunit">
    <text evidence="12">Component of the ubiquinol-cytochrome c oxidoreductase (cytochrome b-c1 complex, complex III, CIII), a multisubunit enzyme composed of 3 respiratory subunits cytochrome b, cytochrome c1 and Rieske protein, 2 core protein subunits, and additional low-molecular weight protein subunits.</text>
</comment>
<evidence type="ECO:0000256" key="9">
    <source>
        <dbReference type="ARBA" id="ARBA00023128"/>
    </source>
</evidence>
<keyword evidence="8 12" id="KW-1133">Transmembrane helix</keyword>
<keyword evidence="5 12" id="KW-0812">Transmembrane</keyword>
<dbReference type="Gene3D" id="1.20.5.260">
    <property type="entry name" value="Cytochrome b-c1 complex subunit 9"/>
    <property type="match status" value="1"/>
</dbReference>